<dbReference type="RefSeq" id="WP_184263060.1">
    <property type="nucleotide sequence ID" value="NZ_JACIIX010000005.1"/>
</dbReference>
<dbReference type="Pfam" id="PF13271">
    <property type="entry name" value="DUF4062"/>
    <property type="match status" value="1"/>
</dbReference>
<feature type="coiled-coil region" evidence="1">
    <location>
        <begin position="228"/>
        <end position="255"/>
    </location>
</feature>
<comment type="caution">
    <text evidence="3">The sequence shown here is derived from an EMBL/GenBank/DDBJ whole genome shotgun (WGS) entry which is preliminary data.</text>
</comment>
<dbReference type="Proteomes" id="UP000544872">
    <property type="component" value="Unassembled WGS sequence"/>
</dbReference>
<name>A0A7W9ZEW8_NOVIT</name>
<dbReference type="InterPro" id="IPR025139">
    <property type="entry name" value="DUF4062"/>
</dbReference>
<keyword evidence="1" id="KW-0175">Coiled coil</keyword>
<sequence>MKKVEKSYWPVTVFPAARRHRPVWGGPVWEVPDGTVSLRVLLKPDDLRWMSALWRTGGGVVDKKFQVFISSTFEDLKEERRAVTEMILNLGHIPVGMELFQASDESQWAHIQRRIEDCDYYLVIVAERYGSEVKGKSYTQMEYEFAVKTGVPVAAFLLDPSARGNWPQNRTEPEKRAKVDKFRAVCGRKLCKFWKTPDDLAAKVASSLPELIRVAPRRGWVRADQLPSAAVTDELARLSEENRSLRERVEAFERQAGGVQVPPEIMAKMKYAENNFGFPFSHDQMRVNAMDLFILIDNVFYGKFSINSFHEFLQKNGINNKDVRRYIISEYKRLGLVNDLNDGIYYVLTKFGADIIMYYRLLQAEKQQQMALQP</sequence>
<evidence type="ECO:0000313" key="3">
    <source>
        <dbReference type="EMBL" id="MBB6210218.1"/>
    </source>
</evidence>
<keyword evidence="4" id="KW-1185">Reference proteome</keyword>
<accession>A0A7W9ZEW8</accession>
<gene>
    <name evidence="3" type="ORF">FHS48_001633</name>
</gene>
<dbReference type="EMBL" id="JACIIX010000005">
    <property type="protein sequence ID" value="MBB6210218.1"/>
    <property type="molecule type" value="Genomic_DNA"/>
</dbReference>
<evidence type="ECO:0000259" key="2">
    <source>
        <dbReference type="Pfam" id="PF13271"/>
    </source>
</evidence>
<dbReference type="AlphaFoldDB" id="A0A7W9ZEW8"/>
<protein>
    <recommendedName>
        <fullName evidence="2">DUF4062 domain-containing protein</fullName>
    </recommendedName>
</protein>
<feature type="domain" description="DUF4062" evidence="2">
    <location>
        <begin position="66"/>
        <end position="146"/>
    </location>
</feature>
<evidence type="ECO:0000313" key="4">
    <source>
        <dbReference type="Proteomes" id="UP000544872"/>
    </source>
</evidence>
<proteinExistence type="predicted"/>
<evidence type="ECO:0000256" key="1">
    <source>
        <dbReference type="SAM" id="Coils"/>
    </source>
</evidence>
<organism evidence="3 4">
    <name type="scientific">Novispirillum itersonii</name>
    <name type="common">Aquaspirillum itersonii</name>
    <dbReference type="NCBI Taxonomy" id="189"/>
    <lineage>
        <taxon>Bacteria</taxon>
        <taxon>Pseudomonadati</taxon>
        <taxon>Pseudomonadota</taxon>
        <taxon>Alphaproteobacteria</taxon>
        <taxon>Rhodospirillales</taxon>
        <taxon>Novispirillaceae</taxon>
        <taxon>Novispirillum</taxon>
    </lineage>
</organism>
<reference evidence="3 4" key="1">
    <citation type="submission" date="2020-08" db="EMBL/GenBank/DDBJ databases">
        <title>Genomic Encyclopedia of Type Strains, Phase IV (KMG-IV): sequencing the most valuable type-strain genomes for metagenomic binning, comparative biology and taxonomic classification.</title>
        <authorList>
            <person name="Goeker M."/>
        </authorList>
    </citation>
    <scope>NUCLEOTIDE SEQUENCE [LARGE SCALE GENOMIC DNA]</scope>
    <source>
        <strain evidence="3 4">DSM 11590</strain>
    </source>
</reference>